<protein>
    <submittedName>
        <fullName evidence="2">Uncharacterized protein</fullName>
    </submittedName>
</protein>
<evidence type="ECO:0000313" key="2">
    <source>
        <dbReference type="EMBL" id="KZT40797.1"/>
    </source>
</evidence>
<organism evidence="2 3">
    <name type="scientific">Sistotremastrum suecicum HHB10207 ss-3</name>
    <dbReference type="NCBI Taxonomy" id="1314776"/>
    <lineage>
        <taxon>Eukaryota</taxon>
        <taxon>Fungi</taxon>
        <taxon>Dikarya</taxon>
        <taxon>Basidiomycota</taxon>
        <taxon>Agaricomycotina</taxon>
        <taxon>Agaricomycetes</taxon>
        <taxon>Sistotremastrales</taxon>
        <taxon>Sistotremastraceae</taxon>
        <taxon>Sistotremastrum</taxon>
    </lineage>
</organism>
<accession>A0A166FM43</accession>
<gene>
    <name evidence="2" type="ORF">SISSUDRAFT_1118074</name>
</gene>
<feature type="region of interest" description="Disordered" evidence="1">
    <location>
        <begin position="215"/>
        <end position="243"/>
    </location>
</feature>
<evidence type="ECO:0000256" key="1">
    <source>
        <dbReference type="SAM" id="MobiDB-lite"/>
    </source>
</evidence>
<sequence length="467" mass="51146">MSPTLNHNHVHGLPPAHPPVTTLRLSHPSFLDAVLTADNTPAYTLETEAHSTVLYRCQADGLSQVAEVTWPHENKHYPRDKPSVLVHMNDKSYTEAEFLRTSSNVLNPFVHPSQFCDPSLSLNSSRKFTVPGQSRSLKWRRLQGVYECTFHGMSSPIAHYEPANLTSSSKLKIYASSLPGMSLDNKYVGVDQTLLEHLIVTCLLLVTSKDEWRTLGSSSPVSSTESPVTPISANPRSEDSWYRSPGGYASYTPSIASTRSNYTQRPRATAPVLCHPTPPLRRCTSSYTGIRSSSFASSPYSPVSTASAAPSISSYTPSLRTDLPPLPIDIPQSMSPSEISPSEALSAPRSQTSRSSMTLSQSSSTSQYHSHSHSHVQSSPPPAFRALPTPPSSFTALPQYDTMYNGLNIHGVVPVIKEDGVNDGEMPPPYNEIEWTVRLKTPRGPGFASESRAGRREMRRMRSSVAL</sequence>
<feature type="region of interest" description="Disordered" evidence="1">
    <location>
        <begin position="444"/>
        <end position="467"/>
    </location>
</feature>
<feature type="compositionally biased region" description="Low complexity" evidence="1">
    <location>
        <begin position="350"/>
        <end position="369"/>
    </location>
</feature>
<evidence type="ECO:0000313" key="3">
    <source>
        <dbReference type="Proteomes" id="UP000076798"/>
    </source>
</evidence>
<proteinExistence type="predicted"/>
<feature type="compositionally biased region" description="Low complexity" evidence="1">
    <location>
        <begin position="294"/>
        <end position="304"/>
    </location>
</feature>
<feature type="region of interest" description="Disordered" evidence="1">
    <location>
        <begin position="294"/>
        <end position="390"/>
    </location>
</feature>
<feature type="compositionally biased region" description="Low complexity" evidence="1">
    <location>
        <begin position="217"/>
        <end position="232"/>
    </location>
</feature>
<name>A0A166FM43_9AGAM</name>
<feature type="compositionally biased region" description="Pro residues" evidence="1">
    <location>
        <begin position="379"/>
        <end position="390"/>
    </location>
</feature>
<dbReference type="EMBL" id="KV428028">
    <property type="protein sequence ID" value="KZT40797.1"/>
    <property type="molecule type" value="Genomic_DNA"/>
</dbReference>
<keyword evidence="3" id="KW-1185">Reference proteome</keyword>
<reference evidence="2 3" key="1">
    <citation type="journal article" date="2016" name="Mol. Biol. Evol.">
        <title>Comparative Genomics of Early-Diverging Mushroom-Forming Fungi Provides Insights into the Origins of Lignocellulose Decay Capabilities.</title>
        <authorList>
            <person name="Nagy L.G."/>
            <person name="Riley R."/>
            <person name="Tritt A."/>
            <person name="Adam C."/>
            <person name="Daum C."/>
            <person name="Floudas D."/>
            <person name="Sun H."/>
            <person name="Yadav J.S."/>
            <person name="Pangilinan J."/>
            <person name="Larsson K.H."/>
            <person name="Matsuura K."/>
            <person name="Barry K."/>
            <person name="Labutti K."/>
            <person name="Kuo R."/>
            <person name="Ohm R.A."/>
            <person name="Bhattacharya S.S."/>
            <person name="Shirouzu T."/>
            <person name="Yoshinaga Y."/>
            <person name="Martin F.M."/>
            <person name="Grigoriev I.V."/>
            <person name="Hibbett D.S."/>
        </authorList>
    </citation>
    <scope>NUCLEOTIDE SEQUENCE [LARGE SCALE GENOMIC DNA]</scope>
    <source>
        <strain evidence="2 3">HHB10207 ss-3</strain>
    </source>
</reference>
<feature type="compositionally biased region" description="Polar residues" evidence="1">
    <location>
        <begin position="305"/>
        <end position="319"/>
    </location>
</feature>
<feature type="compositionally biased region" description="Basic residues" evidence="1">
    <location>
        <begin position="457"/>
        <end position="467"/>
    </location>
</feature>
<dbReference type="AlphaFoldDB" id="A0A166FM43"/>
<dbReference type="OrthoDB" id="3270497at2759"/>
<dbReference type="Proteomes" id="UP000076798">
    <property type="component" value="Unassembled WGS sequence"/>
</dbReference>